<reference evidence="2 3" key="1">
    <citation type="submission" date="2018-10" db="EMBL/GenBank/DDBJ databases">
        <authorList>
            <person name="Li J."/>
        </authorList>
    </citation>
    <scope>NUCLEOTIDE SEQUENCE [LARGE SCALE GENOMIC DNA]</scope>
    <source>
        <strain evidence="2 3">ZD1-4</strain>
    </source>
</reference>
<protein>
    <submittedName>
        <fullName evidence="2">Uncharacterized protein</fullName>
    </submittedName>
</protein>
<keyword evidence="1" id="KW-0812">Transmembrane</keyword>
<organism evidence="2 3">
    <name type="scientific">Mycetocola zhadangensis</name>
    <dbReference type="NCBI Taxonomy" id="1164595"/>
    <lineage>
        <taxon>Bacteria</taxon>
        <taxon>Bacillati</taxon>
        <taxon>Actinomycetota</taxon>
        <taxon>Actinomycetes</taxon>
        <taxon>Micrococcales</taxon>
        <taxon>Microbacteriaceae</taxon>
        <taxon>Mycetocola</taxon>
    </lineage>
</organism>
<feature type="transmembrane region" description="Helical" evidence="1">
    <location>
        <begin position="62"/>
        <end position="83"/>
    </location>
</feature>
<dbReference type="RefSeq" id="WP_121659400.1">
    <property type="nucleotide sequence ID" value="NZ_BMEK01000002.1"/>
</dbReference>
<proteinExistence type="predicted"/>
<gene>
    <name evidence="2" type="ORF">D9V28_09190</name>
</gene>
<name>A0A3L7J4H6_9MICO</name>
<keyword evidence="1" id="KW-0472">Membrane</keyword>
<evidence type="ECO:0000313" key="2">
    <source>
        <dbReference type="EMBL" id="RLQ84361.1"/>
    </source>
</evidence>
<feature type="transmembrane region" description="Helical" evidence="1">
    <location>
        <begin position="21"/>
        <end position="50"/>
    </location>
</feature>
<keyword evidence="1" id="KW-1133">Transmembrane helix</keyword>
<keyword evidence="3" id="KW-1185">Reference proteome</keyword>
<dbReference type="AlphaFoldDB" id="A0A3L7J4H6"/>
<dbReference type="OrthoDB" id="2249781at2"/>
<evidence type="ECO:0000256" key="1">
    <source>
        <dbReference type="SAM" id="Phobius"/>
    </source>
</evidence>
<dbReference type="EMBL" id="RCWJ01000002">
    <property type="protein sequence ID" value="RLQ84361.1"/>
    <property type="molecule type" value="Genomic_DNA"/>
</dbReference>
<dbReference type="Proteomes" id="UP000282460">
    <property type="component" value="Unassembled WGS sequence"/>
</dbReference>
<sequence>METLPPDLTAEQYRALKKSAGGYWGIQFVACTLFVLLGIAGVVAAWGYGIGFTGGDAAAGDGLLSLITAAAFGACIVYLLTVYRKNTGLGRLRYAWVLRQTGLVNAGNVRNPVKDVRAMSLAQKASQGELTHDELAALQALDPNFPFPWRIPPR</sequence>
<accession>A0A3L7J4H6</accession>
<comment type="caution">
    <text evidence="2">The sequence shown here is derived from an EMBL/GenBank/DDBJ whole genome shotgun (WGS) entry which is preliminary data.</text>
</comment>
<evidence type="ECO:0000313" key="3">
    <source>
        <dbReference type="Proteomes" id="UP000282460"/>
    </source>
</evidence>